<evidence type="ECO:0000313" key="3">
    <source>
        <dbReference type="Proteomes" id="UP000228867"/>
    </source>
</evidence>
<dbReference type="AlphaFoldDB" id="A0A2H0NH76"/>
<proteinExistence type="predicted"/>
<dbReference type="GO" id="GO:0009318">
    <property type="term" value="C:exodeoxyribonuclease VII complex"/>
    <property type="evidence" value="ECO:0007669"/>
    <property type="project" value="InterPro"/>
</dbReference>
<evidence type="ECO:0000256" key="1">
    <source>
        <dbReference type="SAM" id="Coils"/>
    </source>
</evidence>
<dbReference type="InterPro" id="IPR037004">
    <property type="entry name" value="Exonuc_VII_ssu_sf"/>
</dbReference>
<dbReference type="Proteomes" id="UP000228867">
    <property type="component" value="Unassembled WGS sequence"/>
</dbReference>
<evidence type="ECO:0000313" key="2">
    <source>
        <dbReference type="EMBL" id="PIR07535.1"/>
    </source>
</evidence>
<accession>A0A2H0NH76</accession>
<keyword evidence="1" id="KW-0175">Coiled coil</keyword>
<dbReference type="GO" id="GO:0006308">
    <property type="term" value="P:DNA catabolic process"/>
    <property type="evidence" value="ECO:0007669"/>
    <property type="project" value="InterPro"/>
</dbReference>
<dbReference type="GO" id="GO:0008855">
    <property type="term" value="F:exodeoxyribonuclease VII activity"/>
    <property type="evidence" value="ECO:0007669"/>
    <property type="project" value="InterPro"/>
</dbReference>
<dbReference type="Gene3D" id="1.10.287.1040">
    <property type="entry name" value="Exonuclease VII, small subunit"/>
    <property type="match status" value="1"/>
</dbReference>
<protein>
    <submittedName>
        <fullName evidence="2">Uncharacterized protein</fullName>
    </submittedName>
</protein>
<dbReference type="EMBL" id="PCWR01000015">
    <property type="protein sequence ID" value="PIR07535.1"/>
    <property type="molecule type" value="Genomic_DNA"/>
</dbReference>
<organism evidence="2 3">
    <name type="scientific">Candidatus Jorgensenbacteria bacterium CG11_big_fil_rev_8_21_14_0_20_38_23</name>
    <dbReference type="NCBI Taxonomy" id="1974594"/>
    <lineage>
        <taxon>Bacteria</taxon>
        <taxon>Candidatus Joergenseniibacteriota</taxon>
    </lineage>
</organism>
<reference evidence="2 3" key="1">
    <citation type="submission" date="2017-09" db="EMBL/GenBank/DDBJ databases">
        <title>Depth-based differentiation of microbial function through sediment-hosted aquifers and enrichment of novel symbionts in the deep terrestrial subsurface.</title>
        <authorList>
            <person name="Probst A.J."/>
            <person name="Ladd B."/>
            <person name="Jarett J.K."/>
            <person name="Geller-Mcgrath D.E."/>
            <person name="Sieber C.M."/>
            <person name="Emerson J.B."/>
            <person name="Anantharaman K."/>
            <person name="Thomas B.C."/>
            <person name="Malmstrom R."/>
            <person name="Stieglmeier M."/>
            <person name="Klingl A."/>
            <person name="Woyke T."/>
            <person name="Ryan C.M."/>
            <person name="Banfield J.F."/>
        </authorList>
    </citation>
    <scope>NUCLEOTIDE SEQUENCE [LARGE SCALE GENOMIC DNA]</scope>
    <source>
        <strain evidence="2">CG11_big_fil_rev_8_21_14_0_20_38_23</strain>
    </source>
</reference>
<name>A0A2H0NH76_9BACT</name>
<feature type="coiled-coil region" evidence="1">
    <location>
        <begin position="3"/>
        <end position="69"/>
    </location>
</feature>
<gene>
    <name evidence="2" type="ORF">COV54_00565</name>
</gene>
<dbReference type="SUPFAM" id="SSF116842">
    <property type="entry name" value="XseB-like"/>
    <property type="match status" value="1"/>
</dbReference>
<sequence>MEKNKLKNSLKKLEEIIEWFDKQEEVDVEAGLERVKGGVALIKESKERLKELENEFEEIKEELKKETDSNNKQT</sequence>
<comment type="caution">
    <text evidence="2">The sequence shown here is derived from an EMBL/GenBank/DDBJ whole genome shotgun (WGS) entry which is preliminary data.</text>
</comment>